<feature type="compositionally biased region" description="Pro residues" evidence="8">
    <location>
        <begin position="548"/>
        <end position="593"/>
    </location>
</feature>
<keyword evidence="7" id="KW-0624">Polysaccharide degradation</keyword>
<dbReference type="Proteomes" id="UP000307768">
    <property type="component" value="Unassembled WGS sequence"/>
</dbReference>
<evidence type="ECO:0000256" key="2">
    <source>
        <dbReference type="ARBA" id="ARBA00023015"/>
    </source>
</evidence>
<keyword evidence="7" id="KW-0119">Carbohydrate metabolism</keyword>
<feature type="compositionally biased region" description="Pro residues" evidence="8">
    <location>
        <begin position="517"/>
        <end position="528"/>
    </location>
</feature>
<comment type="similarity">
    <text evidence="1">Belongs to the sigma-70 factor family. ECF subfamily.</text>
</comment>
<dbReference type="PANTHER" id="PTHR43133:SF8">
    <property type="entry name" value="RNA POLYMERASE SIGMA FACTOR HI_1459-RELATED"/>
    <property type="match status" value="1"/>
</dbReference>
<dbReference type="SUPFAM" id="SSF49265">
    <property type="entry name" value="Fibronectin type III"/>
    <property type="match status" value="1"/>
</dbReference>
<dbReference type="Gene3D" id="1.10.1740.10">
    <property type="match status" value="1"/>
</dbReference>
<dbReference type="InterPro" id="IPR003961">
    <property type="entry name" value="FN3_dom"/>
</dbReference>
<dbReference type="EMBL" id="VDFQ02000002">
    <property type="protein sequence ID" value="KAA1423847.1"/>
    <property type="molecule type" value="Genomic_DNA"/>
</dbReference>
<organism evidence="11 12">
    <name type="scientific">Mumia zhuanghuii</name>
    <dbReference type="NCBI Taxonomy" id="2585211"/>
    <lineage>
        <taxon>Bacteria</taxon>
        <taxon>Bacillati</taxon>
        <taxon>Actinomycetota</taxon>
        <taxon>Actinomycetes</taxon>
        <taxon>Propionibacteriales</taxon>
        <taxon>Nocardioidaceae</taxon>
        <taxon>Mumia</taxon>
    </lineage>
</organism>
<dbReference type="AlphaFoldDB" id="A0A5Q6S0Y9"/>
<dbReference type="CDD" id="cd00063">
    <property type="entry name" value="FN3"/>
    <property type="match status" value="1"/>
</dbReference>
<evidence type="ECO:0000256" key="6">
    <source>
        <dbReference type="ARBA" id="ARBA00023295"/>
    </source>
</evidence>
<name>A0A5Q6S0Y9_9ACTN</name>
<feature type="region of interest" description="Disordered" evidence="8">
    <location>
        <begin position="467"/>
        <end position="607"/>
    </location>
</feature>
<dbReference type="Gene3D" id="2.80.10.50">
    <property type="match status" value="1"/>
</dbReference>
<dbReference type="SUPFAM" id="SSF50370">
    <property type="entry name" value="Ricin B-like lectins"/>
    <property type="match status" value="1"/>
</dbReference>
<comment type="caution">
    <text evidence="11">The sequence shown here is derived from an EMBL/GenBank/DDBJ whole genome shotgun (WGS) entry which is preliminary data.</text>
</comment>
<dbReference type="Gene3D" id="1.10.10.10">
    <property type="entry name" value="Winged helix-like DNA-binding domain superfamily/Winged helix DNA-binding domain"/>
    <property type="match status" value="1"/>
</dbReference>
<evidence type="ECO:0000259" key="9">
    <source>
        <dbReference type="Pfam" id="PF04542"/>
    </source>
</evidence>
<dbReference type="InterPro" id="IPR013324">
    <property type="entry name" value="RNA_pol_sigma_r3/r4-like"/>
</dbReference>
<dbReference type="GO" id="GO:0000272">
    <property type="term" value="P:polysaccharide catabolic process"/>
    <property type="evidence" value="ECO:0007669"/>
    <property type="project" value="UniProtKB-KW"/>
</dbReference>
<keyword evidence="6" id="KW-0326">Glycosidase</keyword>
<dbReference type="SUPFAM" id="SSF88659">
    <property type="entry name" value="Sigma3 and sigma4 domains of RNA polymerase sigma factors"/>
    <property type="match status" value="1"/>
</dbReference>
<reference evidence="11 12" key="1">
    <citation type="submission" date="2019-09" db="EMBL/GenBank/DDBJ databases">
        <title>Mumia zhuanghuii sp. nov. isolated from the intestinal contents of plateau pika (Ochotona curzoniae) in the Qinghai-Tibet plateau of China.</title>
        <authorList>
            <person name="Tian Z."/>
        </authorList>
    </citation>
    <scope>NUCLEOTIDE SEQUENCE [LARGE SCALE GENOMIC DNA]</scope>
    <source>
        <strain evidence="12">350</strain>
    </source>
</reference>
<keyword evidence="3" id="KW-0731">Sigma factor</keyword>
<dbReference type="GO" id="GO:0016798">
    <property type="term" value="F:hydrolase activity, acting on glycosyl bonds"/>
    <property type="evidence" value="ECO:0007669"/>
    <property type="project" value="UniProtKB-KW"/>
</dbReference>
<evidence type="ECO:0000313" key="11">
    <source>
        <dbReference type="EMBL" id="KAA1423847.1"/>
    </source>
</evidence>
<dbReference type="SUPFAM" id="SSF88946">
    <property type="entry name" value="Sigma2 domain of RNA polymerase sigma factors"/>
    <property type="match status" value="1"/>
</dbReference>
<sequence length="845" mass="87089">MLIARTSSYGGSEPETLRHTSSTSRNSSLHPIPSVAAAAPSSTAAPSGSSPLRSTSRNATRCRVGTRNNDSVTAAGAPTGRGTCVCWPVVVAVPALVSSCFMQVRRAPTRTMTPLRRTFSSAAFFSGTVVRSVFSPTVGGAMDDQTADPTVPSDAELISAVRAGDNDAYGVLFERHRDAAQRMARQLVHGPDADDLVSEAFIKVMDQLRAGAGPDVAFRAYLLTAIRRLHVDRVRAQRRTQPTDDLERYDSGVEFDDTAVAKFENSAAAQAFASLPERWQLVLWHLDVEGAKPADIAPMLGMTANGVSALAYRAREGLRQAYLQVHLADTAEEECRWTTEHLGAYVRQGLGRRDTVKVREHLDGCARCTAVYLELVEVNSGLRGLLAPVLLGAAGLAYLADAGAKTAAGTAAAGSATGWAGSAAGRARDWIVAAPAHGVAAAGVTLGVIGAAVTGTLLFITLGLPTTPSSEQASDGPSLSLPGPTALLPDGSAPTAAPPTAPTAAPPTAGPQSLPQVLPPATPAPPVADDPGADEPGADDPGTDEPSPTDPGPTDPGPGPKEPGPGDPGPTEPTPTEPTEPTPTEPTEPPARPTAPTDLAISDEPDGVTLRWSAVTGADGYEVYRSTSGAAAGIGRSVATAVSGDLVSGPTPLTTTSFVDRDAPNGGRVLYEVVALNAHGDSDAATLGPIRLPSTGRLSVRPLGFGTQCVLADGRGLFPVRLAKDCGSATLWRVWDDAGSGWTTMRAASGPAAGTCLTTSSTPLVSALSLSSCEGGTRQQWGLDPSSTATQQIASRARPSQVLDATTASIGGPLIATVRINNGELDRNQRFTFVLDLPDSPELSR</sequence>
<evidence type="ECO:0000256" key="5">
    <source>
        <dbReference type="ARBA" id="ARBA00023163"/>
    </source>
</evidence>
<dbReference type="InterPro" id="IPR013783">
    <property type="entry name" value="Ig-like_fold"/>
</dbReference>
<keyword evidence="5" id="KW-0804">Transcription</keyword>
<dbReference type="Pfam" id="PF04542">
    <property type="entry name" value="Sigma70_r2"/>
    <property type="match status" value="1"/>
</dbReference>
<keyword evidence="4" id="KW-0238">DNA-binding</keyword>
<dbReference type="InterPro" id="IPR039425">
    <property type="entry name" value="RNA_pol_sigma-70-like"/>
</dbReference>
<protein>
    <submittedName>
        <fullName evidence="11">Sigma-70 family RNA polymerase sigma factor</fullName>
    </submittedName>
</protein>
<dbReference type="InterPro" id="IPR036116">
    <property type="entry name" value="FN3_sf"/>
</dbReference>
<feature type="domain" description="Putative zinc-finger" evidence="10">
    <location>
        <begin position="335"/>
        <end position="368"/>
    </location>
</feature>
<dbReference type="InterPro" id="IPR027383">
    <property type="entry name" value="Znf_put"/>
</dbReference>
<evidence type="ECO:0000313" key="12">
    <source>
        <dbReference type="Proteomes" id="UP000307768"/>
    </source>
</evidence>
<evidence type="ECO:0000256" key="1">
    <source>
        <dbReference type="ARBA" id="ARBA00010641"/>
    </source>
</evidence>
<dbReference type="InterPro" id="IPR041916">
    <property type="entry name" value="Anti_sigma_zinc_sf"/>
</dbReference>
<dbReference type="Gene3D" id="2.60.40.10">
    <property type="entry name" value="Immunoglobulins"/>
    <property type="match status" value="1"/>
</dbReference>
<dbReference type="Pfam" id="PF13490">
    <property type="entry name" value="zf-HC2"/>
    <property type="match status" value="1"/>
</dbReference>
<feature type="compositionally biased region" description="Pro residues" evidence="8">
    <location>
        <begin position="496"/>
        <end position="509"/>
    </location>
</feature>
<dbReference type="PROSITE" id="PS50231">
    <property type="entry name" value="RICIN_B_LECTIN"/>
    <property type="match status" value="1"/>
</dbReference>
<dbReference type="InterPro" id="IPR007627">
    <property type="entry name" value="RNA_pol_sigma70_r2"/>
</dbReference>
<accession>A0A5Q6S0Y9</accession>
<evidence type="ECO:0000259" key="10">
    <source>
        <dbReference type="Pfam" id="PF13490"/>
    </source>
</evidence>
<dbReference type="GO" id="GO:0016987">
    <property type="term" value="F:sigma factor activity"/>
    <property type="evidence" value="ECO:0007669"/>
    <property type="project" value="UniProtKB-KW"/>
</dbReference>
<dbReference type="GO" id="GO:0003677">
    <property type="term" value="F:DNA binding"/>
    <property type="evidence" value="ECO:0007669"/>
    <property type="project" value="UniProtKB-KW"/>
</dbReference>
<dbReference type="InterPro" id="IPR035992">
    <property type="entry name" value="Ricin_B-like_lectins"/>
</dbReference>
<dbReference type="InterPro" id="IPR013325">
    <property type="entry name" value="RNA_pol_sigma_r2"/>
</dbReference>
<dbReference type="GO" id="GO:0006352">
    <property type="term" value="P:DNA-templated transcription initiation"/>
    <property type="evidence" value="ECO:0007669"/>
    <property type="project" value="InterPro"/>
</dbReference>
<feature type="compositionally biased region" description="Polar residues" evidence="8">
    <location>
        <begin position="467"/>
        <end position="477"/>
    </location>
</feature>
<dbReference type="OrthoDB" id="4990598at2"/>
<evidence type="ECO:0000256" key="7">
    <source>
        <dbReference type="ARBA" id="ARBA00023326"/>
    </source>
</evidence>
<dbReference type="PANTHER" id="PTHR43133">
    <property type="entry name" value="RNA POLYMERASE ECF-TYPE SIGMA FACTO"/>
    <property type="match status" value="1"/>
</dbReference>
<evidence type="ECO:0000256" key="3">
    <source>
        <dbReference type="ARBA" id="ARBA00023082"/>
    </source>
</evidence>
<feature type="compositionally biased region" description="Acidic residues" evidence="8">
    <location>
        <begin position="531"/>
        <end position="543"/>
    </location>
</feature>
<dbReference type="InterPro" id="IPR036388">
    <property type="entry name" value="WH-like_DNA-bd_sf"/>
</dbReference>
<dbReference type="InterPro" id="IPR014284">
    <property type="entry name" value="RNA_pol_sigma-70_dom"/>
</dbReference>
<feature type="domain" description="RNA polymerase sigma-70 region 2" evidence="9">
    <location>
        <begin position="172"/>
        <end position="240"/>
    </location>
</feature>
<feature type="compositionally biased region" description="Polar residues" evidence="8">
    <location>
        <begin position="1"/>
        <end position="10"/>
    </location>
</feature>
<feature type="compositionally biased region" description="Low complexity" evidence="8">
    <location>
        <begin position="31"/>
        <end position="51"/>
    </location>
</feature>
<proteinExistence type="inferred from homology"/>
<feature type="region of interest" description="Disordered" evidence="8">
    <location>
        <begin position="1"/>
        <end position="75"/>
    </location>
</feature>
<dbReference type="NCBIfam" id="TIGR02937">
    <property type="entry name" value="sigma70-ECF"/>
    <property type="match status" value="1"/>
</dbReference>
<dbReference type="CDD" id="cd00161">
    <property type="entry name" value="beta-trefoil_Ricin-like"/>
    <property type="match status" value="1"/>
</dbReference>
<feature type="compositionally biased region" description="Polar residues" evidence="8">
    <location>
        <begin position="19"/>
        <end position="29"/>
    </location>
</feature>
<gene>
    <name evidence="11" type="ORF">FE697_009825</name>
</gene>
<evidence type="ECO:0000256" key="4">
    <source>
        <dbReference type="ARBA" id="ARBA00023125"/>
    </source>
</evidence>
<evidence type="ECO:0000256" key="8">
    <source>
        <dbReference type="SAM" id="MobiDB-lite"/>
    </source>
</evidence>
<keyword evidence="2" id="KW-0805">Transcription regulation</keyword>
<keyword evidence="6" id="KW-0378">Hydrolase</keyword>
<dbReference type="Gene3D" id="1.10.10.1320">
    <property type="entry name" value="Anti-sigma factor, zinc-finger domain"/>
    <property type="match status" value="1"/>
</dbReference>